<dbReference type="Gene3D" id="3.40.50.720">
    <property type="entry name" value="NAD(P)-binding Rossmann-like Domain"/>
    <property type="match status" value="1"/>
</dbReference>
<accession>A0A1F5KSB0</accession>
<dbReference type="STRING" id="1797785.A3B45_03390"/>
<name>A0A1F5KSB0_9BACT</name>
<protein>
    <recommendedName>
        <fullName evidence="2">dTDP-4-dehydrorhamnose reductase</fullName>
        <ecNumber evidence="2">1.1.1.133</ecNumber>
    </recommendedName>
</protein>
<keyword evidence="2" id="KW-0560">Oxidoreductase</keyword>
<dbReference type="UniPathway" id="UPA00124"/>
<dbReference type="InterPro" id="IPR005913">
    <property type="entry name" value="dTDP_dehydrorham_reduct"/>
</dbReference>
<dbReference type="InterPro" id="IPR036291">
    <property type="entry name" value="NAD(P)-bd_dom_sf"/>
</dbReference>
<keyword evidence="2" id="KW-0521">NADP</keyword>
<sequence>MKILAFGGNGLVGSRFINLHNQHLDIRSPNTDQVDILGKSETEDVVKSFQPDVVINFAAYTDVQEAEEQKGDQGGSCYQINVIGAKNVAEVCKEVGTYLIQISTDYVFDGQKEDAPYEEEDQPDPKNWYGQTKFWGEQEVLQSGCNFTLVRISMPFSAHHELKKDIARFFLEQLKNGHQIHAITDEKVTPVLVDDVANALHELIKKKSGGIYHVVSTSWTTPFEFANLIAKAFDLDQSLIKPISLDQYNQNKKAKILRYSWLDPTKFTSELGENILHTVEESVNLFKKQVDHDQFT</sequence>
<dbReference type="AlphaFoldDB" id="A0A1F5KSB0"/>
<evidence type="ECO:0000313" key="5">
    <source>
        <dbReference type="Proteomes" id="UP000178565"/>
    </source>
</evidence>
<feature type="domain" description="RmlD-like substrate binding" evidence="3">
    <location>
        <begin position="1"/>
        <end position="275"/>
    </location>
</feature>
<comment type="pathway">
    <text evidence="2">Carbohydrate biosynthesis; dTDP-L-rhamnose biosynthesis.</text>
</comment>
<dbReference type="EMBL" id="MFDM01000014">
    <property type="protein sequence ID" value="OGE43705.1"/>
    <property type="molecule type" value="Genomic_DNA"/>
</dbReference>
<dbReference type="InterPro" id="IPR029903">
    <property type="entry name" value="RmlD-like-bd"/>
</dbReference>
<gene>
    <name evidence="4" type="ORF">A3B45_03390</name>
</gene>
<proteinExistence type="inferred from homology"/>
<dbReference type="GO" id="GO:0019305">
    <property type="term" value="P:dTDP-rhamnose biosynthetic process"/>
    <property type="evidence" value="ECO:0007669"/>
    <property type="project" value="UniProtKB-UniPathway"/>
</dbReference>
<dbReference type="PANTHER" id="PTHR10491:SF4">
    <property type="entry name" value="METHIONINE ADENOSYLTRANSFERASE 2 SUBUNIT BETA"/>
    <property type="match status" value="1"/>
</dbReference>
<dbReference type="PANTHER" id="PTHR10491">
    <property type="entry name" value="DTDP-4-DEHYDRORHAMNOSE REDUCTASE"/>
    <property type="match status" value="1"/>
</dbReference>
<dbReference type="CDD" id="cd05254">
    <property type="entry name" value="dTDP_HR_like_SDR_e"/>
    <property type="match status" value="1"/>
</dbReference>
<evidence type="ECO:0000259" key="3">
    <source>
        <dbReference type="Pfam" id="PF04321"/>
    </source>
</evidence>
<dbReference type="Pfam" id="PF04321">
    <property type="entry name" value="RmlD_sub_bind"/>
    <property type="match status" value="1"/>
</dbReference>
<dbReference type="EC" id="1.1.1.133" evidence="2"/>
<organism evidence="4 5">
    <name type="scientific">Candidatus Daviesbacteria bacterium RIFCSPLOWO2_01_FULL_39_12</name>
    <dbReference type="NCBI Taxonomy" id="1797785"/>
    <lineage>
        <taxon>Bacteria</taxon>
        <taxon>Candidatus Daviesiibacteriota</taxon>
    </lineage>
</organism>
<comment type="function">
    <text evidence="2">Catalyzes the reduction of dTDP-6-deoxy-L-lyxo-4-hexulose to yield dTDP-L-rhamnose.</text>
</comment>
<comment type="caution">
    <text evidence="4">The sequence shown here is derived from an EMBL/GenBank/DDBJ whole genome shotgun (WGS) entry which is preliminary data.</text>
</comment>
<evidence type="ECO:0000313" key="4">
    <source>
        <dbReference type="EMBL" id="OGE43705.1"/>
    </source>
</evidence>
<reference evidence="4 5" key="1">
    <citation type="journal article" date="2016" name="Nat. Commun.">
        <title>Thousands of microbial genomes shed light on interconnected biogeochemical processes in an aquifer system.</title>
        <authorList>
            <person name="Anantharaman K."/>
            <person name="Brown C.T."/>
            <person name="Hug L.A."/>
            <person name="Sharon I."/>
            <person name="Castelle C.J."/>
            <person name="Probst A.J."/>
            <person name="Thomas B.C."/>
            <person name="Singh A."/>
            <person name="Wilkins M.J."/>
            <person name="Karaoz U."/>
            <person name="Brodie E.L."/>
            <person name="Williams K.H."/>
            <person name="Hubbard S.S."/>
            <person name="Banfield J.F."/>
        </authorList>
    </citation>
    <scope>NUCLEOTIDE SEQUENCE [LARGE SCALE GENOMIC DNA]</scope>
</reference>
<dbReference type="Proteomes" id="UP000178565">
    <property type="component" value="Unassembled WGS sequence"/>
</dbReference>
<dbReference type="SUPFAM" id="SSF51735">
    <property type="entry name" value="NAD(P)-binding Rossmann-fold domains"/>
    <property type="match status" value="1"/>
</dbReference>
<evidence type="ECO:0000256" key="1">
    <source>
        <dbReference type="ARBA" id="ARBA00010944"/>
    </source>
</evidence>
<evidence type="ECO:0000256" key="2">
    <source>
        <dbReference type="RuleBase" id="RU364082"/>
    </source>
</evidence>
<dbReference type="GO" id="GO:0008831">
    <property type="term" value="F:dTDP-4-dehydrorhamnose reductase activity"/>
    <property type="evidence" value="ECO:0007669"/>
    <property type="project" value="UniProtKB-EC"/>
</dbReference>
<comment type="similarity">
    <text evidence="1 2">Belongs to the dTDP-4-dehydrorhamnose reductase family.</text>
</comment>